<dbReference type="RefSeq" id="WP_211856404.1">
    <property type="nucleotide sequence ID" value="NZ_JAAGBB010000063.1"/>
</dbReference>
<evidence type="ECO:0000313" key="7">
    <source>
        <dbReference type="EMBL" id="MBR0668628.1"/>
    </source>
</evidence>
<feature type="transmembrane region" description="Helical" evidence="6">
    <location>
        <begin position="42"/>
        <end position="61"/>
    </location>
</feature>
<keyword evidence="2" id="KW-1003">Cell membrane</keyword>
<dbReference type="Pfam" id="PF01810">
    <property type="entry name" value="LysE"/>
    <property type="match status" value="1"/>
</dbReference>
<feature type="transmembrane region" description="Helical" evidence="6">
    <location>
        <begin position="6"/>
        <end position="30"/>
    </location>
</feature>
<keyword evidence="5 6" id="KW-0472">Membrane</keyword>
<keyword evidence="8" id="KW-1185">Reference proteome</keyword>
<dbReference type="Proteomes" id="UP001196870">
    <property type="component" value="Unassembled WGS sequence"/>
</dbReference>
<feature type="transmembrane region" description="Helical" evidence="6">
    <location>
        <begin position="106"/>
        <end position="130"/>
    </location>
</feature>
<comment type="subcellular location">
    <subcellularLocation>
        <location evidence="1">Cell membrane</location>
        <topology evidence="1">Multi-pass membrane protein</topology>
    </subcellularLocation>
</comment>
<keyword evidence="4 6" id="KW-1133">Transmembrane helix</keyword>
<feature type="transmembrane region" description="Helical" evidence="6">
    <location>
        <begin position="142"/>
        <end position="166"/>
    </location>
</feature>
<evidence type="ECO:0000256" key="4">
    <source>
        <dbReference type="ARBA" id="ARBA00022989"/>
    </source>
</evidence>
<dbReference type="PANTHER" id="PTHR30086">
    <property type="entry name" value="ARGININE EXPORTER PROTEIN ARGO"/>
    <property type="match status" value="1"/>
</dbReference>
<accession>A0ABS5F7T3</accession>
<proteinExistence type="predicted"/>
<comment type="caution">
    <text evidence="7">The sequence shown here is derived from an EMBL/GenBank/DDBJ whole genome shotgun (WGS) entry which is preliminary data.</text>
</comment>
<gene>
    <name evidence="7" type="ORF">GXW71_30025</name>
</gene>
<keyword evidence="3 6" id="KW-0812">Transmembrane</keyword>
<evidence type="ECO:0000256" key="2">
    <source>
        <dbReference type="ARBA" id="ARBA00022475"/>
    </source>
</evidence>
<evidence type="ECO:0000256" key="3">
    <source>
        <dbReference type="ARBA" id="ARBA00022692"/>
    </source>
</evidence>
<protein>
    <submittedName>
        <fullName evidence="7">LysE family translocator</fullName>
    </submittedName>
</protein>
<reference evidence="8" key="1">
    <citation type="journal article" date="2021" name="Syst. Appl. Microbiol.">
        <title>Roseomonas hellenica sp. nov., isolated from roots of wild-growing Alkanna tinctoria.</title>
        <authorList>
            <person name="Rat A."/>
            <person name="Naranjo H.D."/>
            <person name="Lebbe L."/>
            <person name="Cnockaert M."/>
            <person name="Krigas N."/>
            <person name="Grigoriadou K."/>
            <person name="Maloupa E."/>
            <person name="Willems A."/>
        </authorList>
    </citation>
    <scope>NUCLEOTIDE SEQUENCE [LARGE SCALE GENOMIC DNA]</scope>
    <source>
        <strain evidence="8">LMG 31523</strain>
    </source>
</reference>
<organism evidence="7 8">
    <name type="scientific">Plastoroseomonas hellenica</name>
    <dbReference type="NCBI Taxonomy" id="2687306"/>
    <lineage>
        <taxon>Bacteria</taxon>
        <taxon>Pseudomonadati</taxon>
        <taxon>Pseudomonadota</taxon>
        <taxon>Alphaproteobacteria</taxon>
        <taxon>Acetobacterales</taxon>
        <taxon>Acetobacteraceae</taxon>
        <taxon>Plastoroseomonas</taxon>
    </lineage>
</organism>
<sequence length="198" mass="20726">MEETLLPLFGFAIATSVTPGPNVLMVAASAANHGLRATWPHMIGVTLGFSLMLLLVGLGLAGPFAASPALHEVLHWVGTAWLIWLAIGIARAGGPEEGRRRPPMGVVAAGLFQWVNPKAWMIAVAAVPAFTTPGGDLLAEVSRIAVVFAIVCLPCLLVWAGLGAAIRRLLRHPGTLRAFNVTMAVLLVASLLPMVFSG</sequence>
<feature type="transmembrane region" description="Helical" evidence="6">
    <location>
        <begin position="73"/>
        <end position="94"/>
    </location>
</feature>
<evidence type="ECO:0000313" key="8">
    <source>
        <dbReference type="Proteomes" id="UP001196870"/>
    </source>
</evidence>
<feature type="transmembrane region" description="Helical" evidence="6">
    <location>
        <begin position="178"/>
        <end position="196"/>
    </location>
</feature>
<evidence type="ECO:0000256" key="5">
    <source>
        <dbReference type="ARBA" id="ARBA00023136"/>
    </source>
</evidence>
<evidence type="ECO:0000256" key="1">
    <source>
        <dbReference type="ARBA" id="ARBA00004651"/>
    </source>
</evidence>
<name>A0ABS5F7T3_9PROT</name>
<dbReference type="PANTHER" id="PTHR30086:SF20">
    <property type="entry name" value="ARGININE EXPORTER PROTEIN ARGO-RELATED"/>
    <property type="match status" value="1"/>
</dbReference>
<dbReference type="InterPro" id="IPR001123">
    <property type="entry name" value="LeuE-type"/>
</dbReference>
<dbReference type="EMBL" id="JAAGBB010000063">
    <property type="protein sequence ID" value="MBR0668628.1"/>
    <property type="molecule type" value="Genomic_DNA"/>
</dbReference>
<evidence type="ECO:0000256" key="6">
    <source>
        <dbReference type="SAM" id="Phobius"/>
    </source>
</evidence>